<dbReference type="EMBL" id="VFFF01000001">
    <property type="protein sequence ID" value="TNY33781.1"/>
    <property type="molecule type" value="Genomic_DNA"/>
</dbReference>
<reference evidence="1 2" key="1">
    <citation type="submission" date="2019-06" db="EMBL/GenBank/DDBJ databases">
        <title>Genome of new Rhodobacteraceae sp. SM1903.</title>
        <authorList>
            <person name="Ren X."/>
        </authorList>
    </citation>
    <scope>NUCLEOTIDE SEQUENCE [LARGE SCALE GENOMIC DNA]</scope>
    <source>
        <strain evidence="1 2">SM1903</strain>
    </source>
</reference>
<dbReference type="Proteomes" id="UP000314011">
    <property type="component" value="Unassembled WGS sequence"/>
</dbReference>
<comment type="caution">
    <text evidence="1">The sequence shown here is derived from an EMBL/GenBank/DDBJ whole genome shotgun (WGS) entry which is preliminary data.</text>
</comment>
<proteinExistence type="predicted"/>
<sequence length="59" mass="5718">MRPTTFTAAAFMTAYGVDVSAGFQKGSVTPVAAMGSLASGSMGGVAVSQWLGGSDGSGE</sequence>
<name>A0A5C5GIT2_9RHOB</name>
<accession>A0A5C5GIT2</accession>
<protein>
    <submittedName>
        <fullName evidence="1">Uncharacterized protein</fullName>
    </submittedName>
</protein>
<organism evidence="1 2">
    <name type="scientific">Pelagovum pacificum</name>
    <dbReference type="NCBI Taxonomy" id="2588711"/>
    <lineage>
        <taxon>Bacteria</taxon>
        <taxon>Pseudomonadati</taxon>
        <taxon>Pseudomonadota</taxon>
        <taxon>Alphaproteobacteria</taxon>
        <taxon>Rhodobacterales</taxon>
        <taxon>Paracoccaceae</taxon>
        <taxon>Pelagovum</taxon>
    </lineage>
</organism>
<keyword evidence="2" id="KW-1185">Reference proteome</keyword>
<evidence type="ECO:0000313" key="1">
    <source>
        <dbReference type="EMBL" id="TNY33781.1"/>
    </source>
</evidence>
<dbReference type="AlphaFoldDB" id="A0A5C5GIT2"/>
<dbReference type="RefSeq" id="WP_140194501.1">
    <property type="nucleotide sequence ID" value="NZ_CP065915.1"/>
</dbReference>
<gene>
    <name evidence="1" type="ORF">FHY64_11105</name>
</gene>
<evidence type="ECO:0000313" key="2">
    <source>
        <dbReference type="Proteomes" id="UP000314011"/>
    </source>
</evidence>